<evidence type="ECO:0000256" key="6">
    <source>
        <dbReference type="ARBA" id="ARBA00022723"/>
    </source>
</evidence>
<dbReference type="InterPro" id="IPR015806">
    <property type="entry name" value="Pyrv_Knase_insert_dom_sf"/>
</dbReference>
<dbReference type="OrthoDB" id="9812123at2"/>
<dbReference type="GO" id="GO:0004743">
    <property type="term" value="F:pyruvate kinase activity"/>
    <property type="evidence" value="ECO:0007669"/>
    <property type="project" value="UniProtKB-UniRule"/>
</dbReference>
<feature type="domain" description="Pyruvate kinase barrel" evidence="15">
    <location>
        <begin position="3"/>
        <end position="327"/>
    </location>
</feature>
<reference evidence="18 20" key="2">
    <citation type="submission" date="2017-11" db="EMBL/GenBank/DDBJ databases">
        <title>Draft Genome Sequence of Methylobacter psychrotolerans Sph1T, an Obligate Methanotroph from Low-Temperature Environments.</title>
        <authorList>
            <person name="Oshkin I.Y."/>
            <person name="Miroshnikov K."/>
            <person name="Belova S.E."/>
            <person name="Korzhenkov A."/>
            <person name="Toshchakov S.V."/>
            <person name="Dedysh S.N."/>
        </authorList>
    </citation>
    <scope>NUCLEOTIDE SEQUENCE [LARGE SCALE GENOMIC DNA]</scope>
    <source>
        <strain evidence="18 20">Sph1</strain>
    </source>
</reference>
<dbReference type="InterPro" id="IPR040442">
    <property type="entry name" value="Pyrv_kinase-like_dom_sf"/>
</dbReference>
<keyword evidence="6" id="KW-0479">Metal-binding</keyword>
<dbReference type="PANTHER" id="PTHR11817">
    <property type="entry name" value="PYRUVATE KINASE"/>
    <property type="match status" value="1"/>
</dbReference>
<keyword evidence="7" id="KW-0547">Nucleotide-binding</keyword>
<comment type="pathway">
    <text evidence="2 14">Carbohydrate degradation; glycolysis; pyruvate from D-glyceraldehyde 3-phosphate: step 5/5.</text>
</comment>
<dbReference type="PRINTS" id="PR01050">
    <property type="entry name" value="PYRUVTKNASE"/>
</dbReference>
<dbReference type="Proteomes" id="UP000237423">
    <property type="component" value="Unassembled WGS sequence"/>
</dbReference>
<reference evidence="17 19" key="1">
    <citation type="submission" date="2017-06" db="EMBL/GenBank/DDBJ databases">
        <title>Genome Sequencing of the methanotroph Methylovulum psychrotolerants str. HV10-M2 isolated from a high-altitude environment.</title>
        <authorList>
            <person name="Mateos-Rivera A."/>
        </authorList>
    </citation>
    <scope>NUCLEOTIDE SEQUENCE [LARGE SCALE GENOMIC DNA]</scope>
    <source>
        <strain evidence="17 19">HV10_M2</strain>
    </source>
</reference>
<evidence type="ECO:0000256" key="8">
    <source>
        <dbReference type="ARBA" id="ARBA00022777"/>
    </source>
</evidence>
<dbReference type="InterPro" id="IPR011037">
    <property type="entry name" value="Pyrv_Knase-like_insert_dom_sf"/>
</dbReference>
<proteinExistence type="inferred from homology"/>
<dbReference type="Gene3D" id="3.20.20.60">
    <property type="entry name" value="Phosphoenolpyruvate-binding domains"/>
    <property type="match status" value="1"/>
</dbReference>
<feature type="domain" description="Pyruvate kinase C-terminal" evidence="16">
    <location>
        <begin position="359"/>
        <end position="474"/>
    </location>
</feature>
<dbReference type="NCBIfam" id="NF004491">
    <property type="entry name" value="PRK05826.1"/>
    <property type="match status" value="1"/>
</dbReference>
<keyword evidence="12 17" id="KW-0670">Pyruvate</keyword>
<gene>
    <name evidence="17" type="primary">pyk</name>
    <name evidence="18" type="ORF">AADEFJLK_02993</name>
    <name evidence="17" type="ORF">CEK71_15555</name>
</gene>
<dbReference type="Pfam" id="PF02887">
    <property type="entry name" value="PK_C"/>
    <property type="match status" value="1"/>
</dbReference>
<keyword evidence="8 14" id="KW-0418">Kinase</keyword>
<evidence type="ECO:0000259" key="15">
    <source>
        <dbReference type="Pfam" id="PF00224"/>
    </source>
</evidence>
<evidence type="ECO:0000256" key="3">
    <source>
        <dbReference type="ARBA" id="ARBA00008663"/>
    </source>
</evidence>
<dbReference type="FunFam" id="2.40.33.10:FF:000001">
    <property type="entry name" value="Pyruvate kinase"/>
    <property type="match status" value="1"/>
</dbReference>
<evidence type="ECO:0000256" key="13">
    <source>
        <dbReference type="NCBIfam" id="TIGR01064"/>
    </source>
</evidence>
<dbReference type="InterPro" id="IPR018209">
    <property type="entry name" value="Pyrv_Knase_AS"/>
</dbReference>
<dbReference type="InterPro" id="IPR015795">
    <property type="entry name" value="Pyrv_Knase_C"/>
</dbReference>
<evidence type="ECO:0000256" key="5">
    <source>
        <dbReference type="ARBA" id="ARBA00022679"/>
    </source>
</evidence>
<evidence type="ECO:0000313" key="17">
    <source>
        <dbReference type="EMBL" id="ASF48792.1"/>
    </source>
</evidence>
<protein>
    <recommendedName>
        <fullName evidence="4 13">Pyruvate kinase</fullName>
        <ecNumber evidence="4 13">2.7.1.40</ecNumber>
    </recommendedName>
</protein>
<dbReference type="UniPathway" id="UPA00109">
    <property type="reaction ID" value="UER00188"/>
</dbReference>
<keyword evidence="5 14" id="KW-0808">Transferase</keyword>
<evidence type="ECO:0000256" key="14">
    <source>
        <dbReference type="RuleBase" id="RU000504"/>
    </source>
</evidence>
<dbReference type="NCBIfam" id="TIGR01064">
    <property type="entry name" value="pyruv_kin"/>
    <property type="match status" value="1"/>
</dbReference>
<dbReference type="EMBL" id="CP022129">
    <property type="protein sequence ID" value="ASF48792.1"/>
    <property type="molecule type" value="Genomic_DNA"/>
</dbReference>
<dbReference type="GO" id="GO:0030955">
    <property type="term" value="F:potassium ion binding"/>
    <property type="evidence" value="ECO:0007669"/>
    <property type="project" value="UniProtKB-UniRule"/>
</dbReference>
<dbReference type="Gene3D" id="3.40.1380.20">
    <property type="entry name" value="Pyruvate kinase, C-terminal domain"/>
    <property type="match status" value="1"/>
</dbReference>
<dbReference type="GO" id="GO:0005524">
    <property type="term" value="F:ATP binding"/>
    <property type="evidence" value="ECO:0007669"/>
    <property type="project" value="UniProtKB-KW"/>
</dbReference>
<sequence length="482" mass="52288">MLRRTKILATLGPATDKPGVLEGLFEAGLDVVRLNFSHGSAEDHIARAEAVRALSRKTGRRVGILADLQGPKIRIARFKDTKVNLIEGQDFALDINFDPLAGDNTQVGITYEPLALEVRPGSRLLLDDGRIVLDVVDVVDMRVNCTVAVGGDLSNNKGINLLGGGLSAAALTDKDKEDIITVAKIKCDYVAVSFPRCAEDLNEARRLLEAQGCYAGIVSKVERAEAIVEPVMDEIILASDAVMVARGDLGVEIGDANLPAVQKKLIQRTRELNRVAITATQMMESMIDNPIPTRAEVFDVANAVYDGTDVIMLSAETASGKHPIKAVEAMHRICVEAEKQPIVRESDHRINIQFDRDDEAIAMSAMYMANHTKIKGIVALTESGSTPLWMSRISSAIPIFAFSGVEETLGKATLLRGVFPIYFKLEETQDHAEVNRSIVKELRKWNIAKDGDKFIITKGDLTGVKGGTNALKVIVVGQGLTP</sequence>
<dbReference type="SUPFAM" id="SSF52935">
    <property type="entry name" value="PK C-terminal domain-like"/>
    <property type="match status" value="1"/>
</dbReference>
<comment type="cofactor">
    <cofactor evidence="1">
        <name>K(+)</name>
        <dbReference type="ChEBI" id="CHEBI:29103"/>
    </cofactor>
</comment>
<dbReference type="InterPro" id="IPR015813">
    <property type="entry name" value="Pyrv/PenolPyrv_kinase-like_dom"/>
</dbReference>
<keyword evidence="9" id="KW-0067">ATP-binding</keyword>
<organism evidence="17 19">
    <name type="scientific">Methylovulum psychrotolerans</name>
    <dbReference type="NCBI Taxonomy" id="1704499"/>
    <lineage>
        <taxon>Bacteria</taxon>
        <taxon>Pseudomonadati</taxon>
        <taxon>Pseudomonadota</taxon>
        <taxon>Gammaproteobacteria</taxon>
        <taxon>Methylococcales</taxon>
        <taxon>Methylococcaceae</taxon>
        <taxon>Methylovulum</taxon>
    </lineage>
</organism>
<comment type="similarity">
    <text evidence="3 14">Belongs to the pyruvate kinase family.</text>
</comment>
<evidence type="ECO:0000259" key="16">
    <source>
        <dbReference type="Pfam" id="PF02887"/>
    </source>
</evidence>
<dbReference type="SUPFAM" id="SSF50800">
    <property type="entry name" value="PK beta-barrel domain-like"/>
    <property type="match status" value="1"/>
</dbReference>
<evidence type="ECO:0000313" key="18">
    <source>
        <dbReference type="EMBL" id="POZ51035.1"/>
    </source>
</evidence>
<dbReference type="InterPro" id="IPR015793">
    <property type="entry name" value="Pyrv_Knase_brl"/>
</dbReference>
<dbReference type="RefSeq" id="WP_088621653.1">
    <property type="nucleotide sequence ID" value="NZ_CP022129.1"/>
</dbReference>
<keyword evidence="19" id="KW-1185">Reference proteome</keyword>
<dbReference type="Gene3D" id="2.40.33.10">
    <property type="entry name" value="PK beta-barrel domain-like"/>
    <property type="match status" value="1"/>
</dbReference>
<evidence type="ECO:0000313" key="19">
    <source>
        <dbReference type="Proteomes" id="UP000197019"/>
    </source>
</evidence>
<dbReference type="AlphaFoldDB" id="A0A1Z4C5H8"/>
<dbReference type="GO" id="GO:0016301">
    <property type="term" value="F:kinase activity"/>
    <property type="evidence" value="ECO:0007669"/>
    <property type="project" value="UniProtKB-KW"/>
</dbReference>
<evidence type="ECO:0000256" key="2">
    <source>
        <dbReference type="ARBA" id="ARBA00004997"/>
    </source>
</evidence>
<dbReference type="SUPFAM" id="SSF51621">
    <property type="entry name" value="Phosphoenolpyruvate/pyruvate domain"/>
    <property type="match status" value="1"/>
</dbReference>
<dbReference type="EC" id="2.7.1.40" evidence="4 13"/>
<dbReference type="Proteomes" id="UP000197019">
    <property type="component" value="Chromosome"/>
</dbReference>
<evidence type="ECO:0000313" key="20">
    <source>
        <dbReference type="Proteomes" id="UP000237423"/>
    </source>
</evidence>
<evidence type="ECO:0000256" key="9">
    <source>
        <dbReference type="ARBA" id="ARBA00022840"/>
    </source>
</evidence>
<dbReference type="KEGG" id="mpsy:CEK71_15555"/>
<evidence type="ECO:0000256" key="7">
    <source>
        <dbReference type="ARBA" id="ARBA00022741"/>
    </source>
</evidence>
<dbReference type="Pfam" id="PF00224">
    <property type="entry name" value="PK"/>
    <property type="match status" value="1"/>
</dbReference>
<evidence type="ECO:0000256" key="4">
    <source>
        <dbReference type="ARBA" id="ARBA00012142"/>
    </source>
</evidence>
<keyword evidence="11 14" id="KW-0324">Glycolysis</keyword>
<comment type="catalytic activity">
    <reaction evidence="14">
        <text>pyruvate + ATP = phosphoenolpyruvate + ADP + H(+)</text>
        <dbReference type="Rhea" id="RHEA:18157"/>
        <dbReference type="ChEBI" id="CHEBI:15361"/>
        <dbReference type="ChEBI" id="CHEBI:15378"/>
        <dbReference type="ChEBI" id="CHEBI:30616"/>
        <dbReference type="ChEBI" id="CHEBI:58702"/>
        <dbReference type="ChEBI" id="CHEBI:456216"/>
        <dbReference type="EC" id="2.7.1.40"/>
    </reaction>
</comment>
<keyword evidence="10 14" id="KW-0460">Magnesium</keyword>
<dbReference type="InterPro" id="IPR001697">
    <property type="entry name" value="Pyr_Knase"/>
</dbReference>
<name>A0A1Z4C5H8_9GAMM</name>
<dbReference type="EMBL" id="PGFZ01000007">
    <property type="protein sequence ID" value="POZ51035.1"/>
    <property type="molecule type" value="Genomic_DNA"/>
</dbReference>
<evidence type="ECO:0000256" key="10">
    <source>
        <dbReference type="ARBA" id="ARBA00022842"/>
    </source>
</evidence>
<evidence type="ECO:0000256" key="1">
    <source>
        <dbReference type="ARBA" id="ARBA00001958"/>
    </source>
</evidence>
<dbReference type="PROSITE" id="PS00110">
    <property type="entry name" value="PYRUVATE_KINASE"/>
    <property type="match status" value="1"/>
</dbReference>
<accession>A0A1Z4C5H8</accession>
<evidence type="ECO:0000256" key="12">
    <source>
        <dbReference type="ARBA" id="ARBA00023317"/>
    </source>
</evidence>
<dbReference type="GO" id="GO:0000287">
    <property type="term" value="F:magnesium ion binding"/>
    <property type="evidence" value="ECO:0007669"/>
    <property type="project" value="UniProtKB-UniRule"/>
</dbReference>
<dbReference type="InterPro" id="IPR036918">
    <property type="entry name" value="Pyrv_Knase_C_sf"/>
</dbReference>
<evidence type="ECO:0000256" key="11">
    <source>
        <dbReference type="ARBA" id="ARBA00023152"/>
    </source>
</evidence>